<keyword evidence="1" id="KW-1133">Transmembrane helix</keyword>
<evidence type="ECO:0000313" key="2">
    <source>
        <dbReference type="EMBL" id="MFB9950597.1"/>
    </source>
</evidence>
<gene>
    <name evidence="2" type="ORF">ACFFP0_17225</name>
</gene>
<dbReference type="EMBL" id="JBHMAA010000018">
    <property type="protein sequence ID" value="MFB9950597.1"/>
    <property type="molecule type" value="Genomic_DNA"/>
</dbReference>
<organism evidence="2 3">
    <name type="scientific">Rhizobium puerariae</name>
    <dbReference type="NCBI Taxonomy" id="1585791"/>
    <lineage>
        <taxon>Bacteria</taxon>
        <taxon>Pseudomonadati</taxon>
        <taxon>Pseudomonadota</taxon>
        <taxon>Alphaproteobacteria</taxon>
        <taxon>Hyphomicrobiales</taxon>
        <taxon>Rhizobiaceae</taxon>
        <taxon>Rhizobium/Agrobacterium group</taxon>
        <taxon>Rhizobium</taxon>
    </lineage>
</organism>
<evidence type="ECO:0000256" key="1">
    <source>
        <dbReference type="SAM" id="Phobius"/>
    </source>
</evidence>
<keyword evidence="1" id="KW-0812">Transmembrane</keyword>
<dbReference type="Proteomes" id="UP001589692">
    <property type="component" value="Unassembled WGS sequence"/>
</dbReference>
<evidence type="ECO:0000313" key="3">
    <source>
        <dbReference type="Proteomes" id="UP001589692"/>
    </source>
</evidence>
<comment type="caution">
    <text evidence="2">The sequence shown here is derived from an EMBL/GenBank/DDBJ whole genome shotgun (WGS) entry which is preliminary data.</text>
</comment>
<dbReference type="RefSeq" id="WP_377263191.1">
    <property type="nucleotide sequence ID" value="NZ_JBHMAA010000018.1"/>
</dbReference>
<feature type="transmembrane region" description="Helical" evidence="1">
    <location>
        <begin position="107"/>
        <end position="127"/>
    </location>
</feature>
<protein>
    <submittedName>
        <fullName evidence="2">Anti-sigma factor family protein</fullName>
    </submittedName>
</protein>
<name>A0ABV6AIY3_9HYPH</name>
<reference evidence="2 3" key="1">
    <citation type="submission" date="2024-09" db="EMBL/GenBank/DDBJ databases">
        <authorList>
            <person name="Sun Q."/>
            <person name="Mori K."/>
        </authorList>
    </citation>
    <scope>NUCLEOTIDE SEQUENCE [LARGE SCALE GENOMIC DNA]</scope>
    <source>
        <strain evidence="2 3">TBRC 4938</strain>
    </source>
</reference>
<sequence length="250" mass="26320">MTKQEFDDETLVAFADGELDDATAARLETALEKDETLAARLAVFLDSRTAVASALKPLIREPVPKALLASVRRMAENADAGDIQPDNNVVAFRQHSATPAPPARRAWLMPVAASLVAVLAGVGGFMLGRGIGPAKPAADAALATALDREVSGRNVALGSSGDSLHVVSSFLDGRGDLCREYELKRRRESTISIACRENGAWTTRLALSAPQTEGYTPASAQETIDAYLASIHAGAPLMPEEEGAALTGLR</sequence>
<proteinExistence type="predicted"/>
<keyword evidence="3" id="KW-1185">Reference proteome</keyword>
<accession>A0ABV6AIY3</accession>
<keyword evidence="1" id="KW-0472">Membrane</keyword>